<evidence type="ECO:0000256" key="2">
    <source>
        <dbReference type="ARBA" id="ARBA00017703"/>
    </source>
</evidence>
<feature type="domain" description="DNA polymerase III delta subunit-like C-terminal" evidence="10">
    <location>
        <begin position="229"/>
        <end position="353"/>
    </location>
</feature>
<dbReference type="InterPro" id="IPR010372">
    <property type="entry name" value="DNA_pol3_delta_N"/>
</dbReference>
<dbReference type="InterPro" id="IPR048466">
    <property type="entry name" value="DNA_pol3_delta-like_C"/>
</dbReference>
<comment type="caution">
    <text evidence="11">The sequence shown here is derived from an EMBL/GenBank/DDBJ whole genome shotgun (WGS) entry which is preliminary data.</text>
</comment>
<dbReference type="Pfam" id="PF06144">
    <property type="entry name" value="DNA_pol3_delta"/>
    <property type="match status" value="1"/>
</dbReference>
<dbReference type="STRING" id="1817822.A2826_02105"/>
<dbReference type="Gene3D" id="3.40.50.300">
    <property type="entry name" value="P-loop containing nucleotide triphosphate hydrolases"/>
    <property type="match status" value="1"/>
</dbReference>
<dbReference type="Gene3D" id="1.20.272.10">
    <property type="match status" value="1"/>
</dbReference>
<keyword evidence="3" id="KW-0808">Transferase</keyword>
<dbReference type="GO" id="GO:0003887">
    <property type="term" value="F:DNA-directed DNA polymerase activity"/>
    <property type="evidence" value="ECO:0007669"/>
    <property type="project" value="UniProtKB-KW"/>
</dbReference>
<dbReference type="EC" id="2.7.7.7" evidence="1"/>
<reference evidence="11 12" key="1">
    <citation type="journal article" date="2016" name="Nat. Commun.">
        <title>Thousands of microbial genomes shed light on interconnected biogeochemical processes in an aquifer system.</title>
        <authorList>
            <person name="Anantharaman K."/>
            <person name="Brown C.T."/>
            <person name="Hug L.A."/>
            <person name="Sharon I."/>
            <person name="Castelle C.J."/>
            <person name="Probst A.J."/>
            <person name="Thomas B.C."/>
            <person name="Singh A."/>
            <person name="Wilkins M.J."/>
            <person name="Karaoz U."/>
            <person name="Brodie E.L."/>
            <person name="Williams K.H."/>
            <person name="Hubbard S.S."/>
            <person name="Banfield J.F."/>
        </authorList>
    </citation>
    <scope>NUCLEOTIDE SEQUENCE [LARGE SCALE GENOMIC DNA]</scope>
</reference>
<protein>
    <recommendedName>
        <fullName evidence="2">DNA polymerase III subunit delta</fullName>
        <ecNumber evidence="1">2.7.7.7</ecNumber>
    </recommendedName>
</protein>
<gene>
    <name evidence="11" type="ORF">A2826_02105</name>
</gene>
<evidence type="ECO:0000256" key="6">
    <source>
        <dbReference type="ARBA" id="ARBA00022932"/>
    </source>
</evidence>
<dbReference type="PANTHER" id="PTHR34388">
    <property type="entry name" value="DNA POLYMERASE III SUBUNIT DELTA"/>
    <property type="match status" value="1"/>
</dbReference>
<dbReference type="SUPFAM" id="SSF48019">
    <property type="entry name" value="post-AAA+ oligomerization domain-like"/>
    <property type="match status" value="1"/>
</dbReference>
<evidence type="ECO:0000256" key="1">
    <source>
        <dbReference type="ARBA" id="ARBA00012417"/>
    </source>
</evidence>
<evidence type="ECO:0000259" key="9">
    <source>
        <dbReference type="Pfam" id="PF06144"/>
    </source>
</evidence>
<evidence type="ECO:0000313" key="12">
    <source>
        <dbReference type="Proteomes" id="UP000177912"/>
    </source>
</evidence>
<dbReference type="InterPro" id="IPR008921">
    <property type="entry name" value="DNA_pol3_clamp-load_cplx_C"/>
</dbReference>
<proteinExistence type="inferred from homology"/>
<dbReference type="PANTHER" id="PTHR34388:SF1">
    <property type="entry name" value="DNA POLYMERASE III SUBUNIT DELTA"/>
    <property type="match status" value="1"/>
</dbReference>
<keyword evidence="6" id="KW-0239">DNA-directed DNA polymerase</keyword>
<dbReference type="GO" id="GO:0006261">
    <property type="term" value="P:DNA-templated DNA replication"/>
    <property type="evidence" value="ECO:0007669"/>
    <property type="project" value="TreeGrafter"/>
</dbReference>
<evidence type="ECO:0000256" key="8">
    <source>
        <dbReference type="ARBA" id="ARBA00049244"/>
    </source>
</evidence>
<evidence type="ECO:0000256" key="5">
    <source>
        <dbReference type="ARBA" id="ARBA00022705"/>
    </source>
</evidence>
<name>A0A1F5NUI9_9BACT</name>
<feature type="domain" description="DNA polymerase III delta N-terminal" evidence="9">
    <location>
        <begin position="16"/>
        <end position="125"/>
    </location>
</feature>
<evidence type="ECO:0000256" key="3">
    <source>
        <dbReference type="ARBA" id="ARBA00022679"/>
    </source>
</evidence>
<evidence type="ECO:0000259" key="10">
    <source>
        <dbReference type="Pfam" id="PF21694"/>
    </source>
</evidence>
<dbReference type="Pfam" id="PF21694">
    <property type="entry name" value="DNA_pol3_delta_C"/>
    <property type="match status" value="1"/>
</dbReference>
<accession>A0A1F5NUI9</accession>
<organism evidence="11 12">
    <name type="scientific">Candidatus Doudnabacteria bacterium RIFCSPHIGHO2_01_FULL_43_23</name>
    <dbReference type="NCBI Taxonomy" id="1817822"/>
    <lineage>
        <taxon>Bacteria</taxon>
        <taxon>Candidatus Doudnaibacteriota</taxon>
    </lineage>
</organism>
<dbReference type="EMBL" id="MFEI01000008">
    <property type="protein sequence ID" value="OGE81329.1"/>
    <property type="molecule type" value="Genomic_DNA"/>
</dbReference>
<comment type="catalytic activity">
    <reaction evidence="8">
        <text>DNA(n) + a 2'-deoxyribonucleoside 5'-triphosphate = DNA(n+1) + diphosphate</text>
        <dbReference type="Rhea" id="RHEA:22508"/>
        <dbReference type="Rhea" id="RHEA-COMP:17339"/>
        <dbReference type="Rhea" id="RHEA-COMP:17340"/>
        <dbReference type="ChEBI" id="CHEBI:33019"/>
        <dbReference type="ChEBI" id="CHEBI:61560"/>
        <dbReference type="ChEBI" id="CHEBI:173112"/>
        <dbReference type="EC" id="2.7.7.7"/>
    </reaction>
</comment>
<evidence type="ECO:0000256" key="7">
    <source>
        <dbReference type="ARBA" id="ARBA00034754"/>
    </source>
</evidence>
<comment type="similarity">
    <text evidence="7">Belongs to the DNA polymerase HolA subunit family.</text>
</comment>
<dbReference type="Proteomes" id="UP000177912">
    <property type="component" value="Unassembled WGS sequence"/>
</dbReference>
<dbReference type="GO" id="GO:0009360">
    <property type="term" value="C:DNA polymerase III complex"/>
    <property type="evidence" value="ECO:0007669"/>
    <property type="project" value="InterPro"/>
</dbReference>
<dbReference type="GO" id="GO:0003677">
    <property type="term" value="F:DNA binding"/>
    <property type="evidence" value="ECO:0007669"/>
    <property type="project" value="InterPro"/>
</dbReference>
<dbReference type="Gene3D" id="1.10.8.60">
    <property type="match status" value="1"/>
</dbReference>
<sequence>MENPKIASEKKPKLFLFAGEDDYTSGQKVHQWVDAFMKKYNAAGVTQLDAEEDKENILGKIKDLLGTTGLFSSMQLVILKNVFQLPADLMAKVAETLDTLNSDSYIIFFEKKSVKKNLKLYKKLTSLEKKQLAKIYHFSIPGGQDLHRFIKDYCDSRNHKIDSQAIETFSVFMGRDLEERVKTAAGYEAKQVYSLWQIVNELDKLASYKKGQTIISDDVRALVESKVSENIFALTESLGSKNFSRARKLLDELLDSNQLNSSDLKSKAVGILGAMAFQIRSLLQLLSAKERESSTFGIARTLGWHSFRVQANMKLLHYFSGDELKEVMRKLLDIDRKLKSSSLPPKVLLSHFIEGII</sequence>
<evidence type="ECO:0000313" key="11">
    <source>
        <dbReference type="EMBL" id="OGE81329.1"/>
    </source>
</evidence>
<dbReference type="InterPro" id="IPR005790">
    <property type="entry name" value="DNA_polIII_delta"/>
</dbReference>
<keyword evidence="5" id="KW-0235">DNA replication</keyword>
<evidence type="ECO:0000256" key="4">
    <source>
        <dbReference type="ARBA" id="ARBA00022695"/>
    </source>
</evidence>
<keyword evidence="4" id="KW-0548">Nucleotidyltransferase</keyword>
<dbReference type="SUPFAM" id="SSF52540">
    <property type="entry name" value="P-loop containing nucleoside triphosphate hydrolases"/>
    <property type="match status" value="1"/>
</dbReference>
<dbReference type="InterPro" id="IPR027417">
    <property type="entry name" value="P-loop_NTPase"/>
</dbReference>
<dbReference type="NCBIfam" id="TIGR01128">
    <property type="entry name" value="holA"/>
    <property type="match status" value="1"/>
</dbReference>
<dbReference type="AlphaFoldDB" id="A0A1F5NUI9"/>